<feature type="domain" description="Helix-turn-helix" evidence="1">
    <location>
        <begin position="21"/>
        <end position="44"/>
    </location>
</feature>
<dbReference type="Proteomes" id="UP001596116">
    <property type="component" value="Unassembled WGS sequence"/>
</dbReference>
<keyword evidence="3" id="KW-1185">Reference proteome</keyword>
<dbReference type="EMBL" id="JBHPON010000003">
    <property type="protein sequence ID" value="MFC6037773.1"/>
    <property type="molecule type" value="Genomic_DNA"/>
</dbReference>
<gene>
    <name evidence="2" type="ORF">ACFMB1_19635</name>
</gene>
<protein>
    <submittedName>
        <fullName evidence="2">Helix-turn-helix domain-containing protein</fullName>
    </submittedName>
</protein>
<accession>A0ABW1L3V4</accession>
<evidence type="ECO:0000313" key="3">
    <source>
        <dbReference type="Proteomes" id="UP001596116"/>
    </source>
</evidence>
<dbReference type="RefSeq" id="WP_379880831.1">
    <property type="nucleotide sequence ID" value="NZ_JBHPON010000003.1"/>
</dbReference>
<evidence type="ECO:0000313" key="2">
    <source>
        <dbReference type="EMBL" id="MFC6037773.1"/>
    </source>
</evidence>
<reference evidence="2 3" key="1">
    <citation type="submission" date="2024-09" db="EMBL/GenBank/DDBJ databases">
        <authorList>
            <person name="Zhang Z.-H."/>
        </authorList>
    </citation>
    <scope>NUCLEOTIDE SEQUENCE [LARGE SCALE GENOMIC DNA]</scope>
    <source>
        <strain evidence="2 3">HHTR114</strain>
    </source>
</reference>
<evidence type="ECO:0000259" key="1">
    <source>
        <dbReference type="Pfam" id="PF12728"/>
    </source>
</evidence>
<dbReference type="SUPFAM" id="SSF46955">
    <property type="entry name" value="Putative DNA-binding domain"/>
    <property type="match status" value="1"/>
</dbReference>
<dbReference type="InterPro" id="IPR041657">
    <property type="entry name" value="HTH_17"/>
</dbReference>
<comment type="caution">
    <text evidence="2">The sequence shown here is derived from an EMBL/GenBank/DDBJ whole genome shotgun (WGS) entry which is preliminary data.</text>
</comment>
<sequence length="161" mass="18244">MVRLTVKRKPNWRGIRKHRPYRVDEAARTLGVCKATVRRWIKQGLPTIDNQKPMMVLGRNLIEFHEKRKRAKAPCGLGEFFCFRCRQPKPAAFGEAEIVSATAKTVNLRALCATCSTIMHKRVSLRKLASLAAILTIQNSKQTNTLINMAHLSLIVHSQGR</sequence>
<proteinExistence type="predicted"/>
<name>A0ABW1L3V4_9PROT</name>
<dbReference type="InterPro" id="IPR009061">
    <property type="entry name" value="DNA-bd_dom_put_sf"/>
</dbReference>
<organism evidence="2 3">
    <name type="scientific">Hyphococcus aureus</name>
    <dbReference type="NCBI Taxonomy" id="2666033"/>
    <lineage>
        <taxon>Bacteria</taxon>
        <taxon>Pseudomonadati</taxon>
        <taxon>Pseudomonadota</taxon>
        <taxon>Alphaproteobacteria</taxon>
        <taxon>Parvularculales</taxon>
        <taxon>Parvularculaceae</taxon>
        <taxon>Hyphococcus</taxon>
    </lineage>
</organism>
<dbReference type="Pfam" id="PF12728">
    <property type="entry name" value="HTH_17"/>
    <property type="match status" value="1"/>
</dbReference>